<accession>A0A9W9YFL2</accession>
<comment type="caution">
    <text evidence="2">The sequence shown here is derived from an EMBL/GenBank/DDBJ whole genome shotgun (WGS) entry which is preliminary data.</text>
</comment>
<protein>
    <submittedName>
        <fullName evidence="2">Uncharacterized protein</fullName>
    </submittedName>
</protein>
<feature type="region of interest" description="Disordered" evidence="1">
    <location>
        <begin position="141"/>
        <end position="170"/>
    </location>
</feature>
<evidence type="ECO:0000256" key="1">
    <source>
        <dbReference type="SAM" id="MobiDB-lite"/>
    </source>
</evidence>
<proteinExistence type="predicted"/>
<keyword evidence="3" id="KW-1185">Reference proteome</keyword>
<feature type="region of interest" description="Disordered" evidence="1">
    <location>
        <begin position="229"/>
        <end position="250"/>
    </location>
</feature>
<evidence type="ECO:0000313" key="3">
    <source>
        <dbReference type="Proteomes" id="UP001163046"/>
    </source>
</evidence>
<feature type="compositionally biased region" description="Polar residues" evidence="1">
    <location>
        <begin position="333"/>
        <end position="346"/>
    </location>
</feature>
<dbReference type="EMBL" id="MU827786">
    <property type="protein sequence ID" value="KAJ7333636.1"/>
    <property type="molecule type" value="Genomic_DNA"/>
</dbReference>
<feature type="compositionally biased region" description="Basic and acidic residues" evidence="1">
    <location>
        <begin position="48"/>
        <end position="67"/>
    </location>
</feature>
<feature type="region of interest" description="Disordered" evidence="1">
    <location>
        <begin position="458"/>
        <end position="479"/>
    </location>
</feature>
<feature type="region of interest" description="Disordered" evidence="1">
    <location>
        <begin position="324"/>
        <end position="346"/>
    </location>
</feature>
<feature type="region of interest" description="Disordered" evidence="1">
    <location>
        <begin position="36"/>
        <end position="70"/>
    </location>
</feature>
<feature type="region of interest" description="Disordered" evidence="1">
    <location>
        <begin position="500"/>
        <end position="601"/>
    </location>
</feature>
<feature type="compositionally biased region" description="Basic and acidic residues" evidence="1">
    <location>
        <begin position="515"/>
        <end position="530"/>
    </location>
</feature>
<name>A0A9W9YFL2_9CNID</name>
<dbReference type="OrthoDB" id="10607735at2759"/>
<feature type="compositionally biased region" description="Polar residues" evidence="1">
    <location>
        <begin position="458"/>
        <end position="467"/>
    </location>
</feature>
<dbReference type="Proteomes" id="UP001163046">
    <property type="component" value="Unassembled WGS sequence"/>
</dbReference>
<dbReference type="AlphaFoldDB" id="A0A9W9YFL2"/>
<organism evidence="2 3">
    <name type="scientific">Desmophyllum pertusum</name>
    <dbReference type="NCBI Taxonomy" id="174260"/>
    <lineage>
        <taxon>Eukaryota</taxon>
        <taxon>Metazoa</taxon>
        <taxon>Cnidaria</taxon>
        <taxon>Anthozoa</taxon>
        <taxon>Hexacorallia</taxon>
        <taxon>Scleractinia</taxon>
        <taxon>Caryophylliina</taxon>
        <taxon>Caryophylliidae</taxon>
        <taxon>Desmophyllum</taxon>
    </lineage>
</organism>
<evidence type="ECO:0000313" key="2">
    <source>
        <dbReference type="EMBL" id="KAJ7333636.1"/>
    </source>
</evidence>
<sequence>MDYLKRFLLNNASLQSRPRRRRHSIADVRFLHTLNDIPEKPEEEESEKAEQRRRSTGNLEHEERIRCASEPPPGISTQCCNEDASTNEANYTRVCPSVEHERDESPRYKRSLSLELSCEENEQLLEAVSTYVLSYTDDAGNVCNADDVSPTTTGSTSPQESSKDTSDEELSLSEMLRNADTPMLPQRSRRGSMIDPDVMERITALTPIVEYSRSSSCVSLSASLNEPSLDINDHSEGNEAGSRLSSTKNVDNKEGVLGKILVSPRLTRKGSLSDVLMSLSPQFDTTPDLGRQGTDKLSSAHLSPHVQGLIKDPWRPLSPMNFDKGKTERDENPNLQTNAAKNDSQTKMENGNVLGKIMNSPSLLKRRGSLGEVLRTLSPHVASLPSIVVDTSLRSAAEKEHESVSPNKDKDDLLGKIINSTCLTRRGSIGNLLNVLSPNHNKKCPSPSPLTIKCNTNDYPSEKTSPVSFEVPNPKDVERAPCDPDPKGLLAIVQQHVINHSQAMQRKRRNSTASDKPHTETLESSLRESLDAEQWGTNPFSDCKSPVVKTATTMKDPSSNKNNIITTSNSNSSSSSSSNSNNNNNSSSRSNNNKQQQHRISKLRHMAERTVRTTQIDLAFPVIKCMIQPKPQIHLIIENP</sequence>
<feature type="compositionally biased region" description="Low complexity" evidence="1">
    <location>
        <begin position="559"/>
        <end position="594"/>
    </location>
</feature>
<gene>
    <name evidence="2" type="ORF">OS493_017179</name>
</gene>
<feature type="compositionally biased region" description="Polar residues" evidence="1">
    <location>
        <begin position="149"/>
        <end position="160"/>
    </location>
</feature>
<reference evidence="2" key="1">
    <citation type="submission" date="2023-01" db="EMBL/GenBank/DDBJ databases">
        <title>Genome assembly of the deep-sea coral Lophelia pertusa.</title>
        <authorList>
            <person name="Herrera S."/>
            <person name="Cordes E."/>
        </authorList>
    </citation>
    <scope>NUCLEOTIDE SEQUENCE</scope>
    <source>
        <strain evidence="2">USNM1676648</strain>
        <tissue evidence="2">Polyp</tissue>
    </source>
</reference>